<dbReference type="PANTHER" id="PTHR30565:SF9">
    <property type="entry name" value="PROTEIN YCIF"/>
    <property type="match status" value="1"/>
</dbReference>
<dbReference type="Proteomes" id="UP000199072">
    <property type="component" value="Unassembled WGS sequence"/>
</dbReference>
<protein>
    <submittedName>
        <fullName evidence="1">Ferritin-like metal-binding protein YciE</fullName>
    </submittedName>
</protein>
<dbReference type="InterPro" id="IPR047114">
    <property type="entry name" value="YciF"/>
</dbReference>
<dbReference type="STRING" id="1391627.SAMN05216464_102394"/>
<dbReference type="SUPFAM" id="SSF47240">
    <property type="entry name" value="Ferritin-like"/>
    <property type="match status" value="1"/>
</dbReference>
<reference evidence="1 2" key="1">
    <citation type="submission" date="2016-10" db="EMBL/GenBank/DDBJ databases">
        <authorList>
            <person name="de Groot N.N."/>
        </authorList>
    </citation>
    <scope>NUCLEOTIDE SEQUENCE [LARGE SCALE GENOMIC DNA]</scope>
    <source>
        <strain evidence="1 2">47C3B</strain>
    </source>
</reference>
<accession>A0A1G6X445</accession>
<evidence type="ECO:0000313" key="1">
    <source>
        <dbReference type="EMBL" id="SDD72859.1"/>
    </source>
</evidence>
<proteinExistence type="predicted"/>
<dbReference type="OrthoDB" id="9795056at2"/>
<dbReference type="Pfam" id="PF05974">
    <property type="entry name" value="DUF892"/>
    <property type="match status" value="1"/>
</dbReference>
<dbReference type="Gene3D" id="1.20.1260.10">
    <property type="match status" value="1"/>
</dbReference>
<dbReference type="RefSeq" id="WP_091146310.1">
    <property type="nucleotide sequence ID" value="NZ_FNAI01000002.1"/>
</dbReference>
<organism evidence="1 2">
    <name type="scientific">Mucilaginibacter pineti</name>
    <dbReference type="NCBI Taxonomy" id="1391627"/>
    <lineage>
        <taxon>Bacteria</taxon>
        <taxon>Pseudomonadati</taxon>
        <taxon>Bacteroidota</taxon>
        <taxon>Sphingobacteriia</taxon>
        <taxon>Sphingobacteriales</taxon>
        <taxon>Sphingobacteriaceae</taxon>
        <taxon>Mucilaginibacter</taxon>
    </lineage>
</organism>
<dbReference type="InterPro" id="IPR012347">
    <property type="entry name" value="Ferritin-like"/>
</dbReference>
<dbReference type="EMBL" id="FNAI01000002">
    <property type="protein sequence ID" value="SDD72859.1"/>
    <property type="molecule type" value="Genomic_DNA"/>
</dbReference>
<dbReference type="PANTHER" id="PTHR30565">
    <property type="entry name" value="PROTEIN YCIF"/>
    <property type="match status" value="1"/>
</dbReference>
<evidence type="ECO:0000313" key="2">
    <source>
        <dbReference type="Proteomes" id="UP000199072"/>
    </source>
</evidence>
<gene>
    <name evidence="1" type="ORF">SAMN05216464_102394</name>
</gene>
<keyword evidence="2" id="KW-1185">Reference proteome</keyword>
<dbReference type="InterPro" id="IPR010287">
    <property type="entry name" value="DUF892_YciF-like"/>
</dbReference>
<name>A0A1G6X445_9SPHI</name>
<dbReference type="AlphaFoldDB" id="A0A1G6X445"/>
<dbReference type="InterPro" id="IPR009078">
    <property type="entry name" value="Ferritin-like_SF"/>
</dbReference>
<sequence>MSDDTPKHLDPQLLKQVFIHNLNRIYFGKCYLNNNLAHIMDLASFKALKLAIGEFWDDVKKQITRMEEIYANIGEIPSDKNCNPIKSIVKDEFCLDEDQSLSILRDMDIIMYLQLLEHVNITSCRMLIMVAKLLEHETAQQLLTECFDESMDNDQLFMIISKEYLTED</sequence>